<dbReference type="PANTHER" id="PTHR43768">
    <property type="entry name" value="TREHALOSE 6-PHOSPHATE PHOSPHATASE"/>
    <property type="match status" value="1"/>
</dbReference>
<evidence type="ECO:0000313" key="6">
    <source>
        <dbReference type="Proteomes" id="UP000319014"/>
    </source>
</evidence>
<dbReference type="InterPro" id="IPR006379">
    <property type="entry name" value="HAD-SF_hydro_IIB"/>
</dbReference>
<dbReference type="GO" id="GO:0005992">
    <property type="term" value="P:trehalose biosynthetic process"/>
    <property type="evidence" value="ECO:0007669"/>
    <property type="project" value="UniProtKB-UniPathway"/>
</dbReference>
<comment type="pathway">
    <text evidence="1 4">Glycan biosynthesis; trehalose biosynthesis.</text>
</comment>
<dbReference type="InterPro" id="IPR023214">
    <property type="entry name" value="HAD_sf"/>
</dbReference>
<gene>
    <name evidence="5" type="ORF">SAMN06265221_102120</name>
</gene>
<dbReference type="InterPro" id="IPR044651">
    <property type="entry name" value="OTSB-like"/>
</dbReference>
<evidence type="ECO:0000256" key="3">
    <source>
        <dbReference type="ARBA" id="ARBA00022801"/>
    </source>
</evidence>
<sequence length="258" mass="27744">MPSRPEWTERVLKDTALQFGSLDLDRHAFFFDFDGTLAELVDDPADVRLADELRRDLLALSARTNGAVAIITGRHRAEITPLLGDIIPIAGLHGTDFPGDVANDPGLAERVSAVRPLIEQLTTLVEANPGTILEDKGQGLALHWRAAPDKGELMTHAAEQALATLGPRWRMQPGKCVAELRPVGDDKGVALHRFMALPAFAGRRPVAFGDDLNDLPMLQAARDSGGLAIALGERNLPADLRLPGPSTLAAWLAERLAA</sequence>
<dbReference type="Pfam" id="PF02358">
    <property type="entry name" value="Trehalose_PPase"/>
    <property type="match status" value="1"/>
</dbReference>
<dbReference type="EMBL" id="FXTK01000002">
    <property type="protein sequence ID" value="SMO42325.1"/>
    <property type="molecule type" value="Genomic_DNA"/>
</dbReference>
<dbReference type="SUPFAM" id="SSF56784">
    <property type="entry name" value="HAD-like"/>
    <property type="match status" value="1"/>
</dbReference>
<dbReference type="InterPro" id="IPR003337">
    <property type="entry name" value="Trehalose_PPase"/>
</dbReference>
<accession>A0A521B5H2</accession>
<keyword evidence="4" id="KW-0479">Metal-binding</keyword>
<dbReference type="AlphaFoldDB" id="A0A521B5H2"/>
<comment type="similarity">
    <text evidence="2 4">Belongs to the trehalose phosphatase family.</text>
</comment>
<organism evidence="5 6">
    <name type="scientific">Paracoccus laeviglucosivorans</name>
    <dbReference type="NCBI Taxonomy" id="1197861"/>
    <lineage>
        <taxon>Bacteria</taxon>
        <taxon>Pseudomonadati</taxon>
        <taxon>Pseudomonadota</taxon>
        <taxon>Alphaproteobacteria</taxon>
        <taxon>Rhodobacterales</taxon>
        <taxon>Paracoccaceae</taxon>
        <taxon>Paracoccus</taxon>
    </lineage>
</organism>
<dbReference type="Gene3D" id="3.40.50.1000">
    <property type="entry name" value="HAD superfamily/HAD-like"/>
    <property type="match status" value="1"/>
</dbReference>
<dbReference type="EC" id="3.1.3.12" evidence="4"/>
<comment type="cofactor">
    <cofactor evidence="4">
        <name>Mg(2+)</name>
        <dbReference type="ChEBI" id="CHEBI:18420"/>
    </cofactor>
</comment>
<comment type="catalytic activity">
    <reaction evidence="4">
        <text>alpha,alpha-trehalose 6-phosphate + H2O = alpha,alpha-trehalose + phosphate</text>
        <dbReference type="Rhea" id="RHEA:23420"/>
        <dbReference type="ChEBI" id="CHEBI:15377"/>
        <dbReference type="ChEBI" id="CHEBI:16551"/>
        <dbReference type="ChEBI" id="CHEBI:43474"/>
        <dbReference type="ChEBI" id="CHEBI:58429"/>
        <dbReference type="EC" id="3.1.3.12"/>
    </reaction>
</comment>
<keyword evidence="4" id="KW-0460">Magnesium</keyword>
<name>A0A521B5H2_9RHOB</name>
<dbReference type="UniPathway" id="UPA00299"/>
<dbReference type="GO" id="GO:0004805">
    <property type="term" value="F:trehalose-phosphatase activity"/>
    <property type="evidence" value="ECO:0007669"/>
    <property type="project" value="UniProtKB-EC"/>
</dbReference>
<evidence type="ECO:0000256" key="1">
    <source>
        <dbReference type="ARBA" id="ARBA00005199"/>
    </source>
</evidence>
<dbReference type="GO" id="GO:0046872">
    <property type="term" value="F:metal ion binding"/>
    <property type="evidence" value="ECO:0007669"/>
    <property type="project" value="UniProtKB-KW"/>
</dbReference>
<reference evidence="5 6" key="1">
    <citation type="submission" date="2017-05" db="EMBL/GenBank/DDBJ databases">
        <authorList>
            <person name="Varghese N."/>
            <person name="Submissions S."/>
        </authorList>
    </citation>
    <scope>NUCLEOTIDE SEQUENCE [LARGE SCALE GENOMIC DNA]</scope>
    <source>
        <strain evidence="5 6">DSM 100094</strain>
    </source>
</reference>
<evidence type="ECO:0000256" key="2">
    <source>
        <dbReference type="ARBA" id="ARBA00008770"/>
    </source>
</evidence>
<dbReference type="PANTHER" id="PTHR43768:SF3">
    <property type="entry name" value="TREHALOSE 6-PHOSPHATE PHOSPHATASE"/>
    <property type="match status" value="1"/>
</dbReference>
<dbReference type="Proteomes" id="UP000319014">
    <property type="component" value="Unassembled WGS sequence"/>
</dbReference>
<dbReference type="NCBIfam" id="TIGR00685">
    <property type="entry name" value="T6PP"/>
    <property type="match status" value="1"/>
</dbReference>
<keyword evidence="3 4" id="KW-0378">Hydrolase</keyword>
<keyword evidence="6" id="KW-1185">Reference proteome</keyword>
<evidence type="ECO:0000313" key="5">
    <source>
        <dbReference type="EMBL" id="SMO42325.1"/>
    </source>
</evidence>
<comment type="function">
    <text evidence="4">Removes the phosphate from trehalose 6-phosphate to produce free trehalose.</text>
</comment>
<dbReference type="InterPro" id="IPR036412">
    <property type="entry name" value="HAD-like_sf"/>
</dbReference>
<proteinExistence type="inferred from homology"/>
<evidence type="ECO:0000256" key="4">
    <source>
        <dbReference type="RuleBase" id="RU361117"/>
    </source>
</evidence>
<protein>
    <recommendedName>
        <fullName evidence="4">Trehalose 6-phosphate phosphatase</fullName>
        <ecNumber evidence="4">3.1.3.12</ecNumber>
    </recommendedName>
</protein>
<dbReference type="Gene3D" id="3.30.70.1020">
    <property type="entry name" value="Trehalose-6-phosphate phosphatase related protein, domain 2"/>
    <property type="match status" value="1"/>
</dbReference>
<dbReference type="NCBIfam" id="TIGR01484">
    <property type="entry name" value="HAD-SF-IIB"/>
    <property type="match status" value="1"/>
</dbReference>